<evidence type="ECO:0000313" key="2">
    <source>
        <dbReference type="EMBL" id="PSB17178.1"/>
    </source>
</evidence>
<feature type="coiled-coil region" evidence="1">
    <location>
        <begin position="137"/>
        <end position="164"/>
    </location>
</feature>
<feature type="non-terminal residue" evidence="2">
    <location>
        <position position="1"/>
    </location>
</feature>
<dbReference type="EMBL" id="PVWG01000031">
    <property type="protein sequence ID" value="PSB17178.1"/>
    <property type="molecule type" value="Genomic_DNA"/>
</dbReference>
<accession>A0A2T1D9L0</accession>
<feature type="coiled-coil region" evidence="1">
    <location>
        <begin position="200"/>
        <end position="297"/>
    </location>
</feature>
<dbReference type="AlphaFoldDB" id="A0A2T1D9L0"/>
<name>A0A2T1D9L0_9CYAN</name>
<evidence type="ECO:0000256" key="1">
    <source>
        <dbReference type="SAM" id="Coils"/>
    </source>
</evidence>
<organism evidence="2 3">
    <name type="scientific">Phormidesmis priestleyi ULC007</name>
    <dbReference type="NCBI Taxonomy" id="1920490"/>
    <lineage>
        <taxon>Bacteria</taxon>
        <taxon>Bacillati</taxon>
        <taxon>Cyanobacteriota</taxon>
        <taxon>Cyanophyceae</taxon>
        <taxon>Leptolyngbyales</taxon>
        <taxon>Leptolyngbyaceae</taxon>
        <taxon>Phormidesmis</taxon>
    </lineage>
</organism>
<evidence type="ECO:0000313" key="3">
    <source>
        <dbReference type="Proteomes" id="UP000238634"/>
    </source>
</evidence>
<proteinExistence type="predicted"/>
<dbReference type="SUPFAM" id="SSF90257">
    <property type="entry name" value="Myosin rod fragments"/>
    <property type="match status" value="1"/>
</dbReference>
<reference evidence="2 3" key="2">
    <citation type="submission" date="2018-03" db="EMBL/GenBank/DDBJ databases">
        <title>The ancient ancestry and fast evolution of plastids.</title>
        <authorList>
            <person name="Moore K.R."/>
            <person name="Magnabosco C."/>
            <person name="Momper L."/>
            <person name="Gold D.A."/>
            <person name="Bosak T."/>
            <person name="Fournier G.P."/>
        </authorList>
    </citation>
    <scope>NUCLEOTIDE SEQUENCE [LARGE SCALE GENOMIC DNA]</scope>
    <source>
        <strain evidence="2 3">ULC007</strain>
    </source>
</reference>
<comment type="caution">
    <text evidence="2">The sequence shown here is derived from an EMBL/GenBank/DDBJ whole genome shotgun (WGS) entry which is preliminary data.</text>
</comment>
<dbReference type="RefSeq" id="WP_181314445.1">
    <property type="nucleotide sequence ID" value="NZ_PVWG01000031.1"/>
</dbReference>
<dbReference type="Gene3D" id="1.10.287.1490">
    <property type="match status" value="1"/>
</dbReference>
<keyword evidence="3" id="KW-1185">Reference proteome</keyword>
<reference evidence="2 3" key="1">
    <citation type="submission" date="2018-02" db="EMBL/GenBank/DDBJ databases">
        <authorList>
            <person name="Cohen D.B."/>
            <person name="Kent A.D."/>
        </authorList>
    </citation>
    <scope>NUCLEOTIDE SEQUENCE [LARGE SCALE GENOMIC DNA]</scope>
    <source>
        <strain evidence="2 3">ULC007</strain>
    </source>
</reference>
<dbReference type="Proteomes" id="UP000238634">
    <property type="component" value="Unassembled WGS sequence"/>
</dbReference>
<gene>
    <name evidence="2" type="ORF">C7B65_19310</name>
</gene>
<protein>
    <submittedName>
        <fullName evidence="2">Uncharacterized protein</fullName>
    </submittedName>
</protein>
<sequence length="369" mass="42832">RQAKKPDELEVSILQKSPALSRLEYKRSEILQELEPRRPQSYRVLAGIQDSVRDFLASQAEKDYEQLEKIVTNLVLFASSRQPSQAILSEVISKLAAEIAQSSNQISPYRLRLAYKIDELMKVISARLIFSADSEINSDYQSLVNELQSRIKLLSEQFNRLLRARQEGATEINRRVQEISSLTRDISDLHRAISNRDADIATLRKDAQELIELAQGKQSQIEILQNSISDLQADIQSSKEIDQRKESRITDLLNEKSQLNFQKEDLQRQYQKLEQQYQQKQIEIDNLKKQLEDLSEVDRVKSQNSTRTTPHPPVKPVATKENISVEEYQGISNQGEYEYVSGYPNGRSGKWVNAYYRRPKRKRIRRKNR</sequence>
<keyword evidence="1" id="KW-0175">Coiled coil</keyword>